<dbReference type="InterPro" id="IPR008928">
    <property type="entry name" value="6-hairpin_glycosidase_sf"/>
</dbReference>
<dbReference type="Gene3D" id="2.70.98.110">
    <property type="entry name" value="Glycosyl hydrolase family 63, N-terminal domain"/>
    <property type="match status" value="1"/>
</dbReference>
<dbReference type="InterPro" id="IPR031631">
    <property type="entry name" value="Glyco_hydro_63N"/>
</dbReference>
<evidence type="ECO:0000256" key="7">
    <source>
        <dbReference type="ARBA" id="ARBA00022989"/>
    </source>
</evidence>
<keyword evidence="4 12" id="KW-0378">Hydrolase</keyword>
<dbReference type="Pfam" id="PF03200">
    <property type="entry name" value="Glyco_hydro_63"/>
    <property type="match status" value="2"/>
</dbReference>
<evidence type="ECO:0000256" key="9">
    <source>
        <dbReference type="ARBA" id="ARBA00023180"/>
    </source>
</evidence>
<name>A0A158QS45_MESCO</name>
<dbReference type="GO" id="GO:0004573">
    <property type="term" value="F:Glc3Man9GlcNAc2 oligosaccharide glucosidase activity"/>
    <property type="evidence" value="ECO:0007669"/>
    <property type="project" value="UniProtKB-UniRule"/>
</dbReference>
<gene>
    <name evidence="16" type="ORF">MCOS_LOCUS294</name>
</gene>
<keyword evidence="7 12" id="KW-1133">Transmembrane helix</keyword>
<evidence type="ECO:0000256" key="1">
    <source>
        <dbReference type="ARBA" id="ARBA00004648"/>
    </source>
</evidence>
<dbReference type="Proteomes" id="UP000267029">
    <property type="component" value="Unassembled WGS sequence"/>
</dbReference>
<evidence type="ECO:0000256" key="8">
    <source>
        <dbReference type="ARBA" id="ARBA00023136"/>
    </source>
</evidence>
<evidence type="ECO:0000256" key="13">
    <source>
        <dbReference type="SAM" id="MobiDB-lite"/>
    </source>
</evidence>
<dbReference type="PANTHER" id="PTHR10412:SF11">
    <property type="entry name" value="MANNOSYL-OLIGOSACCHARIDE GLUCOSIDASE"/>
    <property type="match status" value="1"/>
</dbReference>
<keyword evidence="10 12" id="KW-0326">Glycosidase</keyword>
<dbReference type="GO" id="GO:0005789">
    <property type="term" value="C:endoplasmic reticulum membrane"/>
    <property type="evidence" value="ECO:0007669"/>
    <property type="project" value="UniProtKB-SubCell"/>
</dbReference>
<dbReference type="PANTHER" id="PTHR10412">
    <property type="entry name" value="MANNOSYL-OLIGOSACCHARIDE GLUCOSIDASE"/>
    <property type="match status" value="1"/>
</dbReference>
<comment type="similarity">
    <text evidence="2 12">Belongs to the glycosyl hydrolase 63 family.</text>
</comment>
<evidence type="ECO:0000256" key="6">
    <source>
        <dbReference type="ARBA" id="ARBA00022968"/>
    </source>
</evidence>
<evidence type="ECO:0000256" key="4">
    <source>
        <dbReference type="ARBA" id="ARBA00022801"/>
    </source>
</evidence>
<dbReference type="Gene3D" id="1.50.10.10">
    <property type="match status" value="1"/>
</dbReference>
<evidence type="ECO:0000259" key="15">
    <source>
        <dbReference type="Pfam" id="PF16923"/>
    </source>
</evidence>
<dbReference type="EMBL" id="UXSR01000023">
    <property type="protein sequence ID" value="VDD74291.1"/>
    <property type="molecule type" value="Genomic_DNA"/>
</dbReference>
<dbReference type="InterPro" id="IPR038518">
    <property type="entry name" value="Glyco_hydro_63N_sf"/>
</dbReference>
<comment type="subcellular location">
    <subcellularLocation>
        <location evidence="1 12">Endoplasmic reticulum membrane</location>
        <topology evidence="1 12">Single-pass type II membrane protein</topology>
    </subcellularLocation>
</comment>
<feature type="transmembrane region" description="Helical" evidence="12">
    <location>
        <begin position="46"/>
        <end position="64"/>
    </location>
</feature>
<evidence type="ECO:0000256" key="10">
    <source>
        <dbReference type="ARBA" id="ARBA00023295"/>
    </source>
</evidence>
<sequence length="954" mass="106984">MSRGKSIESKPRSAQPLPEKPRIRKSHRKHHGKLFMDLGKEFPRRLTICGVVIVLVVASLHFGIQRYQTMRRQRQVFTPINLPKMIPQHETSPAVSPELFWGSYKPNIFFGMSHRSPNSTVFGLIWASSDEQSVHLRHQCKHAQGVQSYNWIEHDGRNYGIESIISGNHNITVTFVKRSNVPNGGDWSARISVSVVNESRPAKPVSVLFYGYLPDSTKGRIQSYTSGGELKRLRAIGNEIRITFYTASFLGFTHELGAFQVNFHRVNAFSDRKDESTAPSYLVGHCPREDALLAAVASGLSLRRDMESVVFAGPQRLEQFMRTIPADPVTNLWVTEVTHVPTTSSSSSSTPTTVLEVEFVSQASTSSDAVPLVGAHFDSVLAEYSNQFHANFQKRFPHNAHERTHEQVAMSKVCVSNLLGGIGYFYGSSLIKSPITHGSRDDYGNLQSAIEYGPAGLFTATPSRSQFPRGFLWDEGFHGLLMAQWDAELALQSLSHWLDLLNGEGWIPREQVLGWEARADVPPEFLVQSTSVANPPTLILVVEFLLDRLTAMSPDEAAMFQRWAHNAFPRLHTWFVWFNTTQAGNVPTSYRWRGRPTNNPFQMNPLTLSSGLDDYPRASHPTSDERHVDLRCWMALFARVLARLAEYIDGSGELSASTLAYRAIASDLLDQGKLDELHWDERNGIYADYGLHTDSLMLVRPPASPNAKPDDPPVCAGVQRQLMLDMNAIRDLAPSLNKMYGLASPNSYNTTPFLAPGKDFVVVSYLLPRDSCFPFILFSHQPAKIRRVLKQPQMQFVSSSVGYVSFFPLFLRVISPDSPKMEILIDKLADPALLFSKYGLRSLAPTSPYYAQTNTDHDPPYWRGALWININYLAVESLKFYANHPRVSPTVAEKASRLHRNLKEALIGTVLGEMNRTGSTWERYDDQTGKGLSGHPFNGWTALVSLMMIDENKA</sequence>
<dbReference type="SUPFAM" id="SSF48208">
    <property type="entry name" value="Six-hairpin glycosidases"/>
    <property type="match status" value="1"/>
</dbReference>
<organism evidence="16 17">
    <name type="scientific">Mesocestoides corti</name>
    <name type="common">Flatworm</name>
    <dbReference type="NCBI Taxonomy" id="53468"/>
    <lineage>
        <taxon>Eukaryota</taxon>
        <taxon>Metazoa</taxon>
        <taxon>Spiralia</taxon>
        <taxon>Lophotrochozoa</taxon>
        <taxon>Platyhelminthes</taxon>
        <taxon>Cestoda</taxon>
        <taxon>Eucestoda</taxon>
        <taxon>Cyclophyllidea</taxon>
        <taxon>Mesocestoididae</taxon>
        <taxon>Mesocestoides</taxon>
    </lineage>
</organism>
<reference evidence="16 17" key="1">
    <citation type="submission" date="2018-10" db="EMBL/GenBank/DDBJ databases">
        <authorList>
            <consortium name="Pathogen Informatics"/>
        </authorList>
    </citation>
    <scope>NUCLEOTIDE SEQUENCE [LARGE SCALE GENOMIC DNA]</scope>
</reference>
<dbReference type="InterPro" id="IPR031335">
    <property type="entry name" value="Glyco_hydro_63_C"/>
</dbReference>
<dbReference type="OrthoDB" id="410058at2759"/>
<keyword evidence="9" id="KW-0325">Glycoprotein</keyword>
<dbReference type="InterPro" id="IPR004888">
    <property type="entry name" value="Glycoside_hydrolase_63"/>
</dbReference>
<dbReference type="STRING" id="53468.A0A158QS45"/>
<keyword evidence="8 12" id="KW-0472">Membrane</keyword>
<keyword evidence="6" id="KW-0735">Signal-anchor</keyword>
<evidence type="ECO:0000256" key="2">
    <source>
        <dbReference type="ARBA" id="ARBA00010833"/>
    </source>
</evidence>
<evidence type="ECO:0000256" key="5">
    <source>
        <dbReference type="ARBA" id="ARBA00022824"/>
    </source>
</evidence>
<dbReference type="InterPro" id="IPR012341">
    <property type="entry name" value="6hp_glycosidase-like_sf"/>
</dbReference>
<feature type="domain" description="Glycosyl hydrolase family 63 C-terminal" evidence="14">
    <location>
        <begin position="781"/>
        <end position="948"/>
    </location>
</feature>
<dbReference type="GO" id="GO:0009311">
    <property type="term" value="P:oligosaccharide metabolic process"/>
    <property type="evidence" value="ECO:0007669"/>
    <property type="project" value="UniProtKB-UniRule"/>
</dbReference>
<evidence type="ECO:0000256" key="12">
    <source>
        <dbReference type="RuleBase" id="RU368089"/>
    </source>
</evidence>
<proteinExistence type="inferred from homology"/>
<evidence type="ECO:0000256" key="3">
    <source>
        <dbReference type="ARBA" id="ARBA00022692"/>
    </source>
</evidence>
<dbReference type="AlphaFoldDB" id="A0A158QS45"/>
<keyword evidence="5 12" id="KW-0256">Endoplasmic reticulum</keyword>
<evidence type="ECO:0000259" key="14">
    <source>
        <dbReference type="Pfam" id="PF03200"/>
    </source>
</evidence>
<protein>
    <recommendedName>
        <fullName evidence="11 12">Mannosyl-oligosaccharide glucosidase</fullName>
        <ecNumber evidence="11 12">3.2.1.106</ecNumber>
    </recommendedName>
</protein>
<keyword evidence="17" id="KW-1185">Reference proteome</keyword>
<comment type="catalytic activity">
    <reaction evidence="12">
        <text>N(4)-(alpha-D-Glc-(1-&gt;2)-alpha-D-Glc-(1-&gt;3)-alpha-D-Glc-(1-&gt;3)-alpha-D-Man-(1-&gt;2)-alpha-D-Man-(1-&gt;2)-alpha-D-Man-(1-&gt;3)-[alpha-D-Man-(1-&gt;2)-alpha-D-Man-(1-&gt;3)-[alpha-D-Man-(1-&gt;2)-alpha-D-Man-(1-&gt;6)]-alpha-D-Man-(1-&gt;6)]-beta-D-Man-(1-&gt;4)-beta-D-GlcNAc-(1-&gt;4)-beta-D-GlcNAc)-L-asparaginyl-[protein] + H2O = N(4)-(alpha-D-Glc-(1-&gt;3)-alpha-D-Glc-(1-&gt;3)-alpha-D-Man-(1-&gt;2)-alpha-D-Man-(1-&gt;2)-alpha-D-Man-(1-&gt;3)-[alpha-D-Man-(1-&gt;2)-alpha-D-Man-(1-&gt;3)-[alpha-D-Man-(1-&gt;2)-alpha-D-Man-(1-&gt;6)]-alpha-D-Man-(1-&gt;6)]-beta-D-Man-(1-&gt;4)-beta-D-GlcNAc-(1-&gt;4)-beta-D-GlcNAc)-L-asparaginyl-[protein] + beta-D-glucose</text>
        <dbReference type="Rhea" id="RHEA:55988"/>
        <dbReference type="Rhea" id="RHEA-COMP:12806"/>
        <dbReference type="Rhea" id="RHEA-COMP:14355"/>
        <dbReference type="ChEBI" id="CHEBI:15377"/>
        <dbReference type="ChEBI" id="CHEBI:15903"/>
        <dbReference type="ChEBI" id="CHEBI:59082"/>
        <dbReference type="ChEBI" id="CHEBI:132537"/>
        <dbReference type="EC" id="3.2.1.106"/>
    </reaction>
</comment>
<comment type="function">
    <text evidence="12">Cleaves the distal alpha 1,2-linked glucose residue from the Glc(3)Man(9)GlcNAc(2) oligosaccharide precursor.</text>
</comment>
<dbReference type="EC" id="3.2.1.106" evidence="11 12"/>
<accession>A0A158QS45</accession>
<feature type="region of interest" description="Disordered" evidence="13">
    <location>
        <begin position="1"/>
        <end position="30"/>
    </location>
</feature>
<dbReference type="Pfam" id="PF16923">
    <property type="entry name" value="Glyco_hydro_63N"/>
    <property type="match status" value="1"/>
</dbReference>
<evidence type="ECO:0000256" key="11">
    <source>
        <dbReference type="ARBA" id="ARBA00038888"/>
    </source>
</evidence>
<feature type="compositionally biased region" description="Basic and acidic residues" evidence="13">
    <location>
        <begin position="1"/>
        <end position="11"/>
    </location>
</feature>
<evidence type="ECO:0000313" key="17">
    <source>
        <dbReference type="Proteomes" id="UP000267029"/>
    </source>
</evidence>
<evidence type="ECO:0000313" key="16">
    <source>
        <dbReference type="EMBL" id="VDD74291.1"/>
    </source>
</evidence>
<feature type="domain" description="Glycosyl hydrolase family 63 C-terminal" evidence="14">
    <location>
        <begin position="374"/>
        <end position="705"/>
    </location>
</feature>
<dbReference type="GO" id="GO:0006487">
    <property type="term" value="P:protein N-linked glycosylation"/>
    <property type="evidence" value="ECO:0007669"/>
    <property type="project" value="UniProtKB-UniRule"/>
</dbReference>
<feature type="domain" description="Glycosyl hydrolase family 63 N-terminal" evidence="15">
    <location>
        <begin position="99"/>
        <end position="270"/>
    </location>
</feature>
<keyword evidence="3 12" id="KW-0812">Transmembrane</keyword>